<sequence>MPASGCWFDISRLNVHRTTGGYLRDDPACNETPDHDFTTNAFTYRWDLWAR</sequence>
<dbReference type="Proteomes" id="UP000030701">
    <property type="component" value="Unassembled WGS sequence"/>
</dbReference>
<evidence type="ECO:0000313" key="1">
    <source>
        <dbReference type="EMBL" id="EXM12241.1"/>
    </source>
</evidence>
<reference evidence="1" key="2">
    <citation type="submission" date="2014-03" db="EMBL/GenBank/DDBJ databases">
        <title>The Genome Annotation of Fusarium oxysporum Cotton.</title>
        <authorList>
            <consortium name="The Broad Institute Genomics Platform"/>
            <person name="Ma L.-J."/>
            <person name="Corby-Kistler H."/>
            <person name="Broz K."/>
            <person name="Gale L.R."/>
            <person name="Jonkers W."/>
            <person name="O'Donnell K."/>
            <person name="Ploetz R."/>
            <person name="Steinberg C."/>
            <person name="Schwartz D.C."/>
            <person name="VanEtten H."/>
            <person name="Zhou S."/>
            <person name="Young S.K."/>
            <person name="Zeng Q."/>
            <person name="Gargeya S."/>
            <person name="Fitzgerald M."/>
            <person name="Abouelleil A."/>
            <person name="Alvarado L."/>
            <person name="Chapman S.B."/>
            <person name="Gainer-Dewar J."/>
            <person name="Goldberg J."/>
            <person name="Griggs A."/>
            <person name="Gujja S."/>
            <person name="Hansen M."/>
            <person name="Howarth C."/>
            <person name="Imamovic A."/>
            <person name="Ireland A."/>
            <person name="Larimer J."/>
            <person name="McCowan C."/>
            <person name="Murphy C."/>
            <person name="Pearson M."/>
            <person name="Poon T.W."/>
            <person name="Priest M."/>
            <person name="Roberts A."/>
            <person name="Saif S."/>
            <person name="Shea T."/>
            <person name="Sykes S."/>
            <person name="Wortman J."/>
            <person name="Nusbaum C."/>
            <person name="Birren B."/>
        </authorList>
    </citation>
    <scope>NUCLEOTIDE SEQUENCE</scope>
    <source>
        <strain evidence="1">25433</strain>
    </source>
</reference>
<dbReference type="AlphaFoldDB" id="X0KU85"/>
<name>X0KU85_FUSOX</name>
<dbReference type="EMBL" id="KK035817">
    <property type="protein sequence ID" value="EXM12241.1"/>
    <property type="molecule type" value="Genomic_DNA"/>
</dbReference>
<proteinExistence type="predicted"/>
<organism evidence="1">
    <name type="scientific">Fusarium oxysporum f. sp. vasinfectum 25433</name>
    <dbReference type="NCBI Taxonomy" id="1089449"/>
    <lineage>
        <taxon>Eukaryota</taxon>
        <taxon>Fungi</taxon>
        <taxon>Dikarya</taxon>
        <taxon>Ascomycota</taxon>
        <taxon>Pezizomycotina</taxon>
        <taxon>Sordariomycetes</taxon>
        <taxon>Hypocreomycetidae</taxon>
        <taxon>Hypocreales</taxon>
        <taxon>Nectriaceae</taxon>
        <taxon>Fusarium</taxon>
        <taxon>Fusarium oxysporum species complex</taxon>
    </lineage>
</organism>
<dbReference type="HOGENOM" id="CLU_3106413_0_0_1"/>
<protein>
    <submittedName>
        <fullName evidence="1">Uncharacterized protein</fullName>
    </submittedName>
</protein>
<gene>
    <name evidence="1" type="ORF">FOTG_19258</name>
</gene>
<reference evidence="1" key="1">
    <citation type="submission" date="2011-11" db="EMBL/GenBank/DDBJ databases">
        <title>The Genome Sequence of Fusarium oxysporum Cotton.</title>
        <authorList>
            <consortium name="The Broad Institute Genome Sequencing Platform"/>
            <person name="Ma L.-J."/>
            <person name="Gale L.R."/>
            <person name="Schwartz D.C."/>
            <person name="Zhou S."/>
            <person name="Corby-Kistler H."/>
            <person name="Young S.K."/>
            <person name="Zeng Q."/>
            <person name="Gargeya S."/>
            <person name="Fitzgerald M."/>
            <person name="Haas B."/>
            <person name="Abouelleil A."/>
            <person name="Alvarado L."/>
            <person name="Arachchi H.M."/>
            <person name="Berlin A."/>
            <person name="Brown A."/>
            <person name="Chapman S.B."/>
            <person name="Chen Z."/>
            <person name="Dunbar C."/>
            <person name="Freedman E."/>
            <person name="Gearin G."/>
            <person name="Goldberg J."/>
            <person name="Griggs A."/>
            <person name="Gujja S."/>
            <person name="Heiman D."/>
            <person name="Howarth C."/>
            <person name="Larson L."/>
            <person name="Lui A."/>
            <person name="MacDonald P.J.P."/>
            <person name="Montmayeur A."/>
            <person name="Murphy C."/>
            <person name="Neiman D."/>
            <person name="Pearson M."/>
            <person name="Priest M."/>
            <person name="Roberts A."/>
            <person name="Saif S."/>
            <person name="Shea T."/>
            <person name="Shenoy N."/>
            <person name="Sisk P."/>
            <person name="Stolte C."/>
            <person name="Sykes S."/>
            <person name="Wortman J."/>
            <person name="Nusbaum C."/>
            <person name="Birren B."/>
        </authorList>
    </citation>
    <scope>NUCLEOTIDE SEQUENCE [LARGE SCALE GENOMIC DNA]</scope>
    <source>
        <strain evidence="1">25433</strain>
    </source>
</reference>
<accession>X0KU85</accession>